<dbReference type="EMBL" id="RBXR01000001">
    <property type="protein sequence ID" value="RKT69143.1"/>
    <property type="molecule type" value="Genomic_DNA"/>
</dbReference>
<keyword evidence="5" id="KW-1185">Reference proteome</keyword>
<feature type="region of interest" description="Disordered" evidence="1">
    <location>
        <begin position="23"/>
        <end position="46"/>
    </location>
</feature>
<name>A0A495X960_9PSEU</name>
<evidence type="ECO:0000256" key="1">
    <source>
        <dbReference type="SAM" id="MobiDB-lite"/>
    </source>
</evidence>
<dbReference type="RefSeq" id="WP_121220664.1">
    <property type="nucleotide sequence ID" value="NZ_JBIUBA010000035.1"/>
</dbReference>
<feature type="compositionally biased region" description="Low complexity" evidence="1">
    <location>
        <begin position="33"/>
        <end position="43"/>
    </location>
</feature>
<evidence type="ECO:0000259" key="3">
    <source>
        <dbReference type="Pfam" id="PF03713"/>
    </source>
</evidence>
<dbReference type="OrthoDB" id="26872at2"/>
<evidence type="ECO:0000313" key="5">
    <source>
        <dbReference type="Proteomes" id="UP000272729"/>
    </source>
</evidence>
<feature type="chain" id="PRO_5039320153" evidence="2">
    <location>
        <begin position="21"/>
        <end position="193"/>
    </location>
</feature>
<dbReference type="PROSITE" id="PS51257">
    <property type="entry name" value="PROKAR_LIPOPROTEIN"/>
    <property type="match status" value="1"/>
</dbReference>
<dbReference type="InterPro" id="IPR012347">
    <property type="entry name" value="Ferritin-like"/>
</dbReference>
<accession>A0A495X960</accession>
<organism evidence="4 5">
    <name type="scientific">Saccharothrix variisporea</name>
    <dbReference type="NCBI Taxonomy" id="543527"/>
    <lineage>
        <taxon>Bacteria</taxon>
        <taxon>Bacillati</taxon>
        <taxon>Actinomycetota</taxon>
        <taxon>Actinomycetes</taxon>
        <taxon>Pseudonocardiales</taxon>
        <taxon>Pseudonocardiaceae</taxon>
        <taxon>Saccharothrix</taxon>
    </lineage>
</organism>
<feature type="signal peptide" evidence="2">
    <location>
        <begin position="1"/>
        <end position="20"/>
    </location>
</feature>
<dbReference type="PANTHER" id="PTHR36933">
    <property type="entry name" value="SLL0788 PROTEIN"/>
    <property type="match status" value="1"/>
</dbReference>
<evidence type="ECO:0000256" key="2">
    <source>
        <dbReference type="SAM" id="SignalP"/>
    </source>
</evidence>
<dbReference type="Gene3D" id="1.20.1260.10">
    <property type="match status" value="1"/>
</dbReference>
<evidence type="ECO:0000313" key="4">
    <source>
        <dbReference type="EMBL" id="RKT69143.1"/>
    </source>
</evidence>
<proteinExistence type="predicted"/>
<dbReference type="AlphaFoldDB" id="A0A495X960"/>
<dbReference type="PANTHER" id="PTHR36933:SF1">
    <property type="entry name" value="SLL0788 PROTEIN"/>
    <property type="match status" value="1"/>
</dbReference>
<gene>
    <name evidence="4" type="ORF">DFJ66_2338</name>
</gene>
<dbReference type="Proteomes" id="UP000272729">
    <property type="component" value="Unassembled WGS sequence"/>
</dbReference>
<dbReference type="Pfam" id="PF03713">
    <property type="entry name" value="DUF305"/>
    <property type="match status" value="1"/>
</dbReference>
<dbReference type="InterPro" id="IPR005183">
    <property type="entry name" value="DUF305_CopM-like"/>
</dbReference>
<keyword evidence="2" id="KW-0732">Signal</keyword>
<feature type="compositionally biased region" description="Polar residues" evidence="1">
    <location>
        <begin position="23"/>
        <end position="32"/>
    </location>
</feature>
<feature type="domain" description="DUF305" evidence="3">
    <location>
        <begin position="50"/>
        <end position="190"/>
    </location>
</feature>
<comment type="caution">
    <text evidence="4">The sequence shown here is derived from an EMBL/GenBank/DDBJ whole genome shotgun (WGS) entry which is preliminary data.</text>
</comment>
<reference evidence="4 5" key="1">
    <citation type="submission" date="2018-10" db="EMBL/GenBank/DDBJ databases">
        <title>Sequencing the genomes of 1000 actinobacteria strains.</title>
        <authorList>
            <person name="Klenk H.-P."/>
        </authorList>
    </citation>
    <scope>NUCLEOTIDE SEQUENCE [LARGE SCALE GENOMIC DNA]</scope>
    <source>
        <strain evidence="4 5">DSM 43911</strain>
    </source>
</reference>
<sequence length="193" mass="21016">MTRKTLVGTTLAVLTAITLAGCSNNPGNSHNPSTTKTTTATSSNERNDADITFAQDMIPHHVGALDMAKLAQGRTTNPKVLDLATRIEKAQAPEIKTMTEWLKTWGAEAPGTHHGTAGHDMDPTESEKLKQAKDTEFDMMFLAMMIKHHQGAIDMANTELRQGRNAEAKQLAQRIIDAQQAEIEEMKDLLPAG</sequence>
<protein>
    <submittedName>
        <fullName evidence="4">Uncharacterized protein (DUF305 family)</fullName>
    </submittedName>
</protein>